<evidence type="ECO:0008006" key="4">
    <source>
        <dbReference type="Google" id="ProtNLM"/>
    </source>
</evidence>
<dbReference type="EMBL" id="WNYA01000007">
    <property type="protein sequence ID" value="KAG8563390.1"/>
    <property type="molecule type" value="Genomic_DNA"/>
</dbReference>
<protein>
    <recommendedName>
        <fullName evidence="4">Alkylated DNA repair protein AlkB homologue 8 N-terminal domain-containing protein</fullName>
    </recommendedName>
</protein>
<proteinExistence type="predicted"/>
<evidence type="ECO:0000313" key="2">
    <source>
        <dbReference type="EMBL" id="KAG8563390.1"/>
    </source>
</evidence>
<evidence type="ECO:0000313" key="3">
    <source>
        <dbReference type="Proteomes" id="UP000824782"/>
    </source>
</evidence>
<keyword evidence="1" id="KW-0472">Membrane</keyword>
<keyword evidence="3" id="KW-1185">Reference proteome</keyword>
<keyword evidence="1" id="KW-0812">Transmembrane</keyword>
<accession>A0AAV7AVM6</accession>
<keyword evidence="1" id="KW-1133">Transmembrane helix</keyword>
<comment type="caution">
    <text evidence="2">The sequence shown here is derived from an EMBL/GenBank/DDBJ whole genome shotgun (WGS) entry which is preliminary data.</text>
</comment>
<dbReference type="AlphaFoldDB" id="A0AAV7AVM6"/>
<sequence>MDWLCGKAMTRLHLLRKLRSFQISTLILKIFYQTMMASGLFYAFVCWGGGLNSREKNRLNKVIQKDQSTFGETLHLLEEVWQTRCLRKFDTIAKNISHPLHDTTAATE</sequence>
<gene>
    <name evidence="2" type="ORF">GDO81_016046</name>
</gene>
<reference evidence="2" key="1">
    <citation type="thesis" date="2020" institute="ProQuest LLC" country="789 East Eisenhower Parkway, Ann Arbor, MI, USA">
        <title>Comparative Genomics and Chromosome Evolution.</title>
        <authorList>
            <person name="Mudd A.B."/>
        </authorList>
    </citation>
    <scope>NUCLEOTIDE SEQUENCE</scope>
    <source>
        <strain evidence="2">237g6f4</strain>
        <tissue evidence="2">Blood</tissue>
    </source>
</reference>
<name>A0AAV7AVM6_ENGPU</name>
<evidence type="ECO:0000256" key="1">
    <source>
        <dbReference type="SAM" id="Phobius"/>
    </source>
</evidence>
<dbReference type="Proteomes" id="UP000824782">
    <property type="component" value="Unassembled WGS sequence"/>
</dbReference>
<feature type="transmembrane region" description="Helical" evidence="1">
    <location>
        <begin position="30"/>
        <end position="51"/>
    </location>
</feature>
<organism evidence="2 3">
    <name type="scientific">Engystomops pustulosus</name>
    <name type="common">Tungara frog</name>
    <name type="synonym">Physalaemus pustulosus</name>
    <dbReference type="NCBI Taxonomy" id="76066"/>
    <lineage>
        <taxon>Eukaryota</taxon>
        <taxon>Metazoa</taxon>
        <taxon>Chordata</taxon>
        <taxon>Craniata</taxon>
        <taxon>Vertebrata</taxon>
        <taxon>Euteleostomi</taxon>
        <taxon>Amphibia</taxon>
        <taxon>Batrachia</taxon>
        <taxon>Anura</taxon>
        <taxon>Neobatrachia</taxon>
        <taxon>Hyloidea</taxon>
        <taxon>Leptodactylidae</taxon>
        <taxon>Leiuperinae</taxon>
        <taxon>Engystomops</taxon>
    </lineage>
</organism>